<dbReference type="CDD" id="cd02971">
    <property type="entry name" value="PRX_family"/>
    <property type="match status" value="1"/>
</dbReference>
<name>B9L438_THERP</name>
<dbReference type="SUPFAM" id="SSF52833">
    <property type="entry name" value="Thioredoxin-like"/>
    <property type="match status" value="1"/>
</dbReference>
<keyword evidence="2" id="KW-0560">Oxidoreductase</keyword>
<protein>
    <submittedName>
        <fullName evidence="2">Thioredoxin peroxidase</fullName>
    </submittedName>
</protein>
<evidence type="ECO:0000259" key="1">
    <source>
        <dbReference type="Pfam" id="PF00578"/>
    </source>
</evidence>
<sequence>MRQHYDEFRKRGSAIVAIAPDGPRSLARFWEQEGMPFPAVADPEHRIAELLGQEVQLLKLGRMPAVLVVDPDGIVRAAWYGESMRDIPSIEEVLAVLDSLGASV</sequence>
<dbReference type="Proteomes" id="UP000000447">
    <property type="component" value="Plasmid unnamed"/>
</dbReference>
<dbReference type="GO" id="GO:0004601">
    <property type="term" value="F:peroxidase activity"/>
    <property type="evidence" value="ECO:0007669"/>
    <property type="project" value="UniProtKB-KW"/>
</dbReference>
<dbReference type="HOGENOM" id="CLU_177870_0_0_0"/>
<reference evidence="2 3" key="1">
    <citation type="journal article" date="2009" name="PLoS ONE">
        <title>Complete genome sequence of the aerobic CO-oxidizing thermophile Thermomicrobium roseum.</title>
        <authorList>
            <person name="Wu D."/>
            <person name="Raymond J."/>
            <person name="Wu M."/>
            <person name="Chatterji S."/>
            <person name="Ren Q."/>
            <person name="Graham J.E."/>
            <person name="Bryant D.A."/>
            <person name="Robb F."/>
            <person name="Colman A."/>
            <person name="Tallon L.J."/>
            <person name="Badger J.H."/>
            <person name="Madupu R."/>
            <person name="Ward N.L."/>
            <person name="Eisen J.A."/>
        </authorList>
    </citation>
    <scope>NUCLEOTIDE SEQUENCE [LARGE SCALE GENOMIC DNA]</scope>
    <source>
        <strain evidence="3">ATCC 27502 / DSM 5159 / P-2</strain>
        <plasmid evidence="2">unnamed</plasmid>
    </source>
</reference>
<organism evidence="2 3">
    <name type="scientific">Thermomicrobium roseum (strain ATCC 27502 / DSM 5159 / P-2)</name>
    <dbReference type="NCBI Taxonomy" id="309801"/>
    <lineage>
        <taxon>Bacteria</taxon>
        <taxon>Pseudomonadati</taxon>
        <taxon>Thermomicrobiota</taxon>
        <taxon>Thermomicrobia</taxon>
        <taxon>Thermomicrobiales</taxon>
        <taxon>Thermomicrobiaceae</taxon>
        <taxon>Thermomicrobium</taxon>
    </lineage>
</organism>
<dbReference type="InterPro" id="IPR036249">
    <property type="entry name" value="Thioredoxin-like_sf"/>
</dbReference>
<keyword evidence="2" id="KW-0575">Peroxidase</keyword>
<proteinExistence type="predicted"/>
<dbReference type="KEGG" id="tro:trd_A0552"/>
<geneLocation type="plasmid" evidence="3">
    <name>Tros</name>
</geneLocation>
<dbReference type="Pfam" id="PF00578">
    <property type="entry name" value="AhpC-TSA"/>
    <property type="match status" value="1"/>
</dbReference>
<dbReference type="AlphaFoldDB" id="B9L438"/>
<gene>
    <name evidence="2" type="ordered locus">trd_A0552</name>
</gene>
<dbReference type="Gene3D" id="3.40.30.10">
    <property type="entry name" value="Glutaredoxin"/>
    <property type="match status" value="1"/>
</dbReference>
<dbReference type="InterPro" id="IPR000866">
    <property type="entry name" value="AhpC/TSA"/>
</dbReference>
<keyword evidence="2" id="KW-0614">Plasmid</keyword>
<evidence type="ECO:0000313" key="2">
    <source>
        <dbReference type="EMBL" id="ACM06549.1"/>
    </source>
</evidence>
<keyword evidence="3" id="KW-1185">Reference proteome</keyword>
<dbReference type="EMBL" id="CP001276">
    <property type="protein sequence ID" value="ACM06549.1"/>
    <property type="molecule type" value="Genomic_DNA"/>
</dbReference>
<dbReference type="eggNOG" id="COG1225">
    <property type="taxonomic scope" value="Bacteria"/>
</dbReference>
<feature type="domain" description="Alkyl hydroperoxide reductase subunit C/ Thiol specific antioxidant" evidence="1">
    <location>
        <begin position="1"/>
        <end position="77"/>
    </location>
</feature>
<evidence type="ECO:0000313" key="3">
    <source>
        <dbReference type="Proteomes" id="UP000000447"/>
    </source>
</evidence>
<accession>B9L438</accession>